<evidence type="ECO:0000313" key="3">
    <source>
        <dbReference type="Proteomes" id="UP000319859"/>
    </source>
</evidence>
<evidence type="ECO:0000313" key="2">
    <source>
        <dbReference type="EMBL" id="TWB12867.1"/>
    </source>
</evidence>
<sequence length="435" mass="48203">MQILSRLLSRRSPATVEAAAPVLPDVVIAEPFHAFIHRLNAITVPGDLRAIRGGRPLRAIVMDETGAQVRVGEIAQSAPGIDRIAFPEFPDGTGPAFWLFVVEASGVEASGDADPAPLVPALRALAAGLGPRPLLAVGCEGPRLDRAQLSFAMISDEPPAATLPPLDQPALDQPALDQPVVDGDTLTPEQRQWREEGVAILKGFLSDDLLDPYIARREQVARPGGWRSPTPYMHVEELRRICLHPPLMRVLNSLVGEEMLLHLNLTGWVSTERDWHQDEYLSPPFVNSWYAAVWIALDRIHPDAGPFEYIPGSHRWPLLRGARVRQFMTDEERRRAAVTDSGYDAWPSVTQSYVAPIVEAEIARRGVEKRAFLAEKGDVLVWHGRLMHRGSPARQPGLERRSLIAHYTGVNHRPDMPDRRFEGGGHYAVFHTPLL</sequence>
<reference evidence="2 3" key="1">
    <citation type="submission" date="2019-06" db="EMBL/GenBank/DDBJ databases">
        <title>Genomic Encyclopedia of Type Strains, Phase IV (KMG-V): Genome sequencing to study the core and pangenomes of soil and plant-associated prokaryotes.</title>
        <authorList>
            <person name="Whitman W."/>
        </authorList>
    </citation>
    <scope>NUCLEOTIDE SEQUENCE [LARGE SCALE GENOMIC DNA]</scope>
    <source>
        <strain evidence="2 3">BR 11880</strain>
    </source>
</reference>
<proteinExistence type="predicted"/>
<dbReference type="Pfam" id="PF05721">
    <property type="entry name" value="PhyH"/>
    <property type="match status" value="1"/>
</dbReference>
<evidence type="ECO:0000256" key="1">
    <source>
        <dbReference type="ARBA" id="ARBA00001954"/>
    </source>
</evidence>
<name>A0A560EU49_9PROT</name>
<dbReference type="SUPFAM" id="SSF51197">
    <property type="entry name" value="Clavaminate synthase-like"/>
    <property type="match status" value="1"/>
</dbReference>
<comment type="caution">
    <text evidence="2">The sequence shown here is derived from an EMBL/GenBank/DDBJ whole genome shotgun (WGS) entry which is preliminary data.</text>
</comment>
<dbReference type="PANTHER" id="PTHR20883:SF48">
    <property type="entry name" value="ECTOINE DIOXYGENASE"/>
    <property type="match status" value="1"/>
</dbReference>
<dbReference type="PANTHER" id="PTHR20883">
    <property type="entry name" value="PHYTANOYL-COA DIOXYGENASE DOMAIN CONTAINING 1"/>
    <property type="match status" value="1"/>
</dbReference>
<dbReference type="RefSeq" id="WP_246172572.1">
    <property type="nucleotide sequence ID" value="NZ_VITN01000023.1"/>
</dbReference>
<dbReference type="Gene3D" id="2.60.120.620">
    <property type="entry name" value="q2cbj1_9rhob like domain"/>
    <property type="match status" value="1"/>
</dbReference>
<dbReference type="EMBL" id="VITN01000023">
    <property type="protein sequence ID" value="TWB12867.1"/>
    <property type="molecule type" value="Genomic_DNA"/>
</dbReference>
<accession>A0A560EU49</accession>
<keyword evidence="2" id="KW-0223">Dioxygenase</keyword>
<gene>
    <name evidence="2" type="ORF">FBZ89_12380</name>
</gene>
<dbReference type="InterPro" id="IPR008775">
    <property type="entry name" value="Phytyl_CoA_dOase-like"/>
</dbReference>
<comment type="cofactor">
    <cofactor evidence="1">
        <name>Fe(2+)</name>
        <dbReference type="ChEBI" id="CHEBI:29033"/>
    </cofactor>
</comment>
<keyword evidence="2" id="KW-0560">Oxidoreductase</keyword>
<dbReference type="GO" id="GO:0016706">
    <property type="term" value="F:2-oxoglutarate-dependent dioxygenase activity"/>
    <property type="evidence" value="ECO:0007669"/>
    <property type="project" value="UniProtKB-ARBA"/>
</dbReference>
<dbReference type="Proteomes" id="UP000319859">
    <property type="component" value="Unassembled WGS sequence"/>
</dbReference>
<dbReference type="AlphaFoldDB" id="A0A560EU49"/>
<protein>
    <submittedName>
        <fullName evidence="2">Phytanoyl-CoA dioxygenase PhyH</fullName>
    </submittedName>
</protein>
<dbReference type="GO" id="GO:0005506">
    <property type="term" value="F:iron ion binding"/>
    <property type="evidence" value="ECO:0007669"/>
    <property type="project" value="UniProtKB-ARBA"/>
</dbReference>
<organism evidence="2 3">
    <name type="scientific">Nitrospirillum amazonense</name>
    <dbReference type="NCBI Taxonomy" id="28077"/>
    <lineage>
        <taxon>Bacteria</taxon>
        <taxon>Pseudomonadati</taxon>
        <taxon>Pseudomonadota</taxon>
        <taxon>Alphaproteobacteria</taxon>
        <taxon>Rhodospirillales</taxon>
        <taxon>Azospirillaceae</taxon>
        <taxon>Nitrospirillum</taxon>
    </lineage>
</organism>